<dbReference type="SMART" id="SM00418">
    <property type="entry name" value="HTH_ARSR"/>
    <property type="match status" value="1"/>
</dbReference>
<evidence type="ECO:0000259" key="4">
    <source>
        <dbReference type="PROSITE" id="PS50987"/>
    </source>
</evidence>
<comment type="caution">
    <text evidence="5">The sequence shown here is derived from an EMBL/GenBank/DDBJ whole genome shotgun (WGS) entry which is preliminary data.</text>
</comment>
<dbReference type="PANTHER" id="PTHR33154">
    <property type="entry name" value="TRANSCRIPTIONAL REGULATOR, ARSR FAMILY"/>
    <property type="match status" value="1"/>
</dbReference>
<proteinExistence type="predicted"/>
<protein>
    <submittedName>
        <fullName evidence="5">Transcriptional regulator</fullName>
    </submittedName>
</protein>
<dbReference type="Gene3D" id="1.10.10.10">
    <property type="entry name" value="Winged helix-like DNA-binding domain superfamily/Winged helix DNA-binding domain"/>
    <property type="match status" value="1"/>
</dbReference>
<dbReference type="AlphaFoldDB" id="A0AA37RX97"/>
<keyword evidence="3" id="KW-0804">Transcription</keyword>
<dbReference type="GO" id="GO:0003700">
    <property type="term" value="F:DNA-binding transcription factor activity"/>
    <property type="evidence" value="ECO:0007669"/>
    <property type="project" value="InterPro"/>
</dbReference>
<sequence>MPTTTGEPGFKNHDREANAMTENLAVDLDKMEAQCEMVSNVLKTLAHPKRLLLLCHLTQGERNVSELTELTGLSQSQVSQFLKSMTLQGLVKSRSQGSNKYFFIIDDKLQQLISTLHQVYCEV</sequence>
<dbReference type="NCBIfam" id="NF033788">
    <property type="entry name" value="HTH_metalloreg"/>
    <property type="match status" value="1"/>
</dbReference>
<dbReference type="SUPFAM" id="SSF46785">
    <property type="entry name" value="Winged helix' DNA-binding domain"/>
    <property type="match status" value="1"/>
</dbReference>
<dbReference type="PRINTS" id="PR00778">
    <property type="entry name" value="HTHARSR"/>
</dbReference>
<name>A0AA37RX97_9GAMM</name>
<dbReference type="InterPro" id="IPR011991">
    <property type="entry name" value="ArsR-like_HTH"/>
</dbReference>
<dbReference type="InterPro" id="IPR001845">
    <property type="entry name" value="HTH_ArsR_DNA-bd_dom"/>
</dbReference>
<dbReference type="Proteomes" id="UP001161422">
    <property type="component" value="Unassembled WGS sequence"/>
</dbReference>
<keyword evidence="1" id="KW-0805">Transcription regulation</keyword>
<reference evidence="5" key="1">
    <citation type="journal article" date="2014" name="Int. J. Syst. Evol. Microbiol.">
        <title>Complete genome sequence of Corynebacterium casei LMG S-19264T (=DSM 44701T), isolated from a smear-ripened cheese.</title>
        <authorList>
            <consortium name="US DOE Joint Genome Institute (JGI-PGF)"/>
            <person name="Walter F."/>
            <person name="Albersmeier A."/>
            <person name="Kalinowski J."/>
            <person name="Ruckert C."/>
        </authorList>
    </citation>
    <scope>NUCLEOTIDE SEQUENCE</scope>
    <source>
        <strain evidence="5">NBRC 101628</strain>
    </source>
</reference>
<dbReference type="RefSeq" id="WP_211286785.1">
    <property type="nucleotide sequence ID" value="NZ_BSNC01000005.1"/>
</dbReference>
<dbReference type="PROSITE" id="PS50987">
    <property type="entry name" value="HTH_ARSR_2"/>
    <property type="match status" value="1"/>
</dbReference>
<evidence type="ECO:0000313" key="6">
    <source>
        <dbReference type="Proteomes" id="UP001161422"/>
    </source>
</evidence>
<keyword evidence="6" id="KW-1185">Reference proteome</keyword>
<reference evidence="5" key="2">
    <citation type="submission" date="2023-01" db="EMBL/GenBank/DDBJ databases">
        <title>Draft genome sequence of Paraferrimonas sedimenticola strain NBRC 101628.</title>
        <authorList>
            <person name="Sun Q."/>
            <person name="Mori K."/>
        </authorList>
    </citation>
    <scope>NUCLEOTIDE SEQUENCE</scope>
    <source>
        <strain evidence="5">NBRC 101628</strain>
    </source>
</reference>
<keyword evidence="2" id="KW-0238">DNA-binding</keyword>
<organism evidence="5 6">
    <name type="scientific">Paraferrimonas sedimenticola</name>
    <dbReference type="NCBI Taxonomy" id="375674"/>
    <lineage>
        <taxon>Bacteria</taxon>
        <taxon>Pseudomonadati</taxon>
        <taxon>Pseudomonadota</taxon>
        <taxon>Gammaproteobacteria</taxon>
        <taxon>Alteromonadales</taxon>
        <taxon>Ferrimonadaceae</taxon>
        <taxon>Paraferrimonas</taxon>
    </lineage>
</organism>
<dbReference type="InterPro" id="IPR036388">
    <property type="entry name" value="WH-like_DNA-bd_sf"/>
</dbReference>
<dbReference type="GO" id="GO:0003677">
    <property type="term" value="F:DNA binding"/>
    <property type="evidence" value="ECO:0007669"/>
    <property type="project" value="UniProtKB-KW"/>
</dbReference>
<gene>
    <name evidence="5" type="primary">arsR_2</name>
    <name evidence="5" type="ORF">GCM10007895_23600</name>
</gene>
<accession>A0AA37RX97</accession>
<dbReference type="PANTHER" id="PTHR33154:SF28">
    <property type="entry name" value="HTH-TYPE TRANSCRIPTIONAL REGULATOR YGAV-RELATED"/>
    <property type="match status" value="1"/>
</dbReference>
<evidence type="ECO:0000256" key="3">
    <source>
        <dbReference type="ARBA" id="ARBA00023163"/>
    </source>
</evidence>
<dbReference type="Pfam" id="PF01022">
    <property type="entry name" value="HTH_5"/>
    <property type="match status" value="1"/>
</dbReference>
<evidence type="ECO:0000256" key="2">
    <source>
        <dbReference type="ARBA" id="ARBA00023125"/>
    </source>
</evidence>
<dbReference type="CDD" id="cd00090">
    <property type="entry name" value="HTH_ARSR"/>
    <property type="match status" value="1"/>
</dbReference>
<dbReference type="InterPro" id="IPR051081">
    <property type="entry name" value="HTH_MetalResp_TranReg"/>
</dbReference>
<evidence type="ECO:0000256" key="1">
    <source>
        <dbReference type="ARBA" id="ARBA00023015"/>
    </source>
</evidence>
<dbReference type="InterPro" id="IPR036390">
    <property type="entry name" value="WH_DNA-bd_sf"/>
</dbReference>
<dbReference type="EMBL" id="BSNC01000005">
    <property type="protein sequence ID" value="GLP97054.1"/>
    <property type="molecule type" value="Genomic_DNA"/>
</dbReference>
<feature type="domain" description="HTH arsR-type" evidence="4">
    <location>
        <begin position="30"/>
        <end position="123"/>
    </location>
</feature>
<evidence type="ECO:0000313" key="5">
    <source>
        <dbReference type="EMBL" id="GLP97054.1"/>
    </source>
</evidence>